<keyword evidence="2" id="KW-0808">Transferase</keyword>
<name>Q4UN80_RICFE</name>
<accession>Q4UN80</accession>
<dbReference type="Proteomes" id="UP000008548">
    <property type="component" value="Chromosome"/>
</dbReference>
<keyword evidence="5" id="KW-1185">Reference proteome</keyword>
<dbReference type="SUPFAM" id="SSF53335">
    <property type="entry name" value="S-adenosyl-L-methionine-dependent methyltransferases"/>
    <property type="match status" value="1"/>
</dbReference>
<evidence type="ECO:0000313" key="5">
    <source>
        <dbReference type="Proteomes" id="UP000008548"/>
    </source>
</evidence>
<reference evidence="4 5" key="1">
    <citation type="journal article" date="2005" name="PLoS Biol.">
        <title>The genome sequence of Rickettsia felis identifies the first putative conjugative plasmid in an obligate intracellular parasite.</title>
        <authorList>
            <person name="Ogata H."/>
            <person name="Renesto P."/>
            <person name="Audic S."/>
            <person name="Robert C."/>
            <person name="Blanc G."/>
            <person name="Fournier P.E."/>
            <person name="Parinello H."/>
            <person name="Claverie J.M."/>
            <person name="Raoult D."/>
        </authorList>
    </citation>
    <scope>NUCLEOTIDE SEQUENCE [LARGE SCALE GENOMIC DNA]</scope>
    <source>
        <strain evidence="5">ATCC VR-1525 / URRWXCal2</strain>
    </source>
</reference>
<dbReference type="EMBL" id="CP000053">
    <property type="protein sequence ID" value="AAY60978.1"/>
    <property type="molecule type" value="Genomic_DNA"/>
</dbReference>
<dbReference type="HOGENOM" id="CLU_057823_2_1_5"/>
<dbReference type="Gene3D" id="3.40.50.150">
    <property type="entry name" value="Vaccinia Virus protein VP39"/>
    <property type="match status" value="1"/>
</dbReference>
<dbReference type="InterPro" id="IPR029063">
    <property type="entry name" value="SAM-dependent_MTases_sf"/>
</dbReference>
<gene>
    <name evidence="4" type="ordered locus">RF_0127</name>
</gene>
<dbReference type="AlphaFoldDB" id="Q4UN80"/>
<organism evidence="4 5">
    <name type="scientific">Rickettsia felis (strain ATCC VR-1525 / URRWXCal2)</name>
    <name type="common">Rickettsia azadi</name>
    <dbReference type="NCBI Taxonomy" id="315456"/>
    <lineage>
        <taxon>Bacteria</taxon>
        <taxon>Pseudomonadati</taxon>
        <taxon>Pseudomonadota</taxon>
        <taxon>Alphaproteobacteria</taxon>
        <taxon>Rickettsiales</taxon>
        <taxon>Rickettsiaceae</taxon>
        <taxon>Rickettsieae</taxon>
        <taxon>Rickettsia</taxon>
        <taxon>spotted fever group</taxon>
    </lineage>
</organism>
<feature type="domain" description="Methyltransferase" evidence="3">
    <location>
        <begin position="54"/>
        <end position="142"/>
    </location>
</feature>
<dbReference type="CDD" id="cd02440">
    <property type="entry name" value="AdoMet_MTases"/>
    <property type="match status" value="1"/>
</dbReference>
<dbReference type="GO" id="GO:0032259">
    <property type="term" value="P:methylation"/>
    <property type="evidence" value="ECO:0007669"/>
    <property type="project" value="UniProtKB-KW"/>
</dbReference>
<dbReference type="KEGG" id="rfe:RF_0127"/>
<evidence type="ECO:0000256" key="1">
    <source>
        <dbReference type="ARBA" id="ARBA00022603"/>
    </source>
</evidence>
<dbReference type="eggNOG" id="COG0500">
    <property type="taxonomic scope" value="Bacteria"/>
</dbReference>
<keyword evidence="1" id="KW-0489">Methyltransferase</keyword>
<dbReference type="PANTHER" id="PTHR43861:SF1">
    <property type="entry name" value="TRANS-ACONITATE 2-METHYLTRANSFERASE"/>
    <property type="match status" value="1"/>
</dbReference>
<proteinExistence type="predicted"/>
<dbReference type="PANTHER" id="PTHR43861">
    <property type="entry name" value="TRANS-ACONITATE 2-METHYLTRANSFERASE-RELATED"/>
    <property type="match status" value="1"/>
</dbReference>
<sequence length="210" mass="24320">MSINILIVGNKYKIMKNIQYYNNNAQEFYNRTINADLSDNYKEFISYLPNKAHILDAGCGVGRDTKYFLSQNYQVTAFDGSSEMVKLASKETGINVLHSTFQDIDFKELFDGVWAQATLLHVPYNETKDVYKKIHAALKPEGIFYASYGYGSDIIQRDARDFYNMNEDTIKPYFDGLFDIVKIWTEKSKRFSPSKEALWLNFIVKKSKTI</sequence>
<evidence type="ECO:0000313" key="4">
    <source>
        <dbReference type="EMBL" id="AAY60978.1"/>
    </source>
</evidence>
<dbReference type="GO" id="GO:0008168">
    <property type="term" value="F:methyltransferase activity"/>
    <property type="evidence" value="ECO:0007669"/>
    <property type="project" value="UniProtKB-KW"/>
</dbReference>
<evidence type="ECO:0000259" key="3">
    <source>
        <dbReference type="Pfam" id="PF13649"/>
    </source>
</evidence>
<dbReference type="STRING" id="315456.RF_0127"/>
<evidence type="ECO:0000256" key="2">
    <source>
        <dbReference type="ARBA" id="ARBA00022679"/>
    </source>
</evidence>
<dbReference type="Pfam" id="PF13649">
    <property type="entry name" value="Methyltransf_25"/>
    <property type="match status" value="1"/>
</dbReference>
<protein>
    <submittedName>
        <fullName evidence="4">Tellurite resistance protein-related protein</fullName>
    </submittedName>
</protein>
<dbReference type="InterPro" id="IPR041698">
    <property type="entry name" value="Methyltransf_25"/>
</dbReference>